<evidence type="ECO:0000313" key="1">
    <source>
        <dbReference type="EMBL" id="CAD8824902.1"/>
    </source>
</evidence>
<accession>A0A7S0ZKP6</accession>
<protein>
    <submittedName>
        <fullName evidence="1">Uncharacterized protein</fullName>
    </submittedName>
</protein>
<proteinExistence type="predicted"/>
<name>A0A7S0ZKP6_9RHOD</name>
<dbReference type="EMBL" id="HBFP01012885">
    <property type="protein sequence ID" value="CAD8824902.1"/>
    <property type="molecule type" value="Transcribed_RNA"/>
</dbReference>
<reference evidence="1" key="1">
    <citation type="submission" date="2021-01" db="EMBL/GenBank/DDBJ databases">
        <authorList>
            <person name="Corre E."/>
            <person name="Pelletier E."/>
            <person name="Niang G."/>
            <person name="Scheremetjew M."/>
            <person name="Finn R."/>
            <person name="Kale V."/>
            <person name="Holt S."/>
            <person name="Cochrane G."/>
            <person name="Meng A."/>
            <person name="Brown T."/>
            <person name="Cohen L."/>
        </authorList>
    </citation>
    <scope>NUCLEOTIDE SEQUENCE</scope>
    <source>
        <strain evidence="1">CCMP3278</strain>
    </source>
</reference>
<gene>
    <name evidence="1" type="ORF">TOLI1172_LOCUS9301</name>
</gene>
<organism evidence="1">
    <name type="scientific">Timspurckia oligopyrenoides</name>
    <dbReference type="NCBI Taxonomy" id="708627"/>
    <lineage>
        <taxon>Eukaryota</taxon>
        <taxon>Rhodophyta</taxon>
        <taxon>Bangiophyceae</taxon>
        <taxon>Porphyridiales</taxon>
        <taxon>Porphyridiaceae</taxon>
        <taxon>Timspurckia</taxon>
    </lineage>
</organism>
<dbReference type="AlphaFoldDB" id="A0A7S0ZKP6"/>
<sequence length="107" mass="11873">MDFLTGLLNACAHNVQKISDDGSERSLIARILDPAGLLIESVNLDSHVNFEKFGDDEESCWLNELKLEAVKELRQDQFMNASEQIHDNSDALIRHNSSTSSIASDLA</sequence>